<evidence type="ECO:0000256" key="1">
    <source>
        <dbReference type="SAM" id="MobiDB-lite"/>
    </source>
</evidence>
<name>A0A4P2Q991_SORCE</name>
<protein>
    <recommendedName>
        <fullName evidence="5">Outer membrane protein beta-barrel domain-containing protein</fullName>
    </recommendedName>
</protein>
<sequence length="278" mass="29324">MRTVRALVGRGLAAGAVALACAGTARAEEPTASGSTQDGASAEQPSRPPRAPLPPAPPRARLPWGRHIEIGGDVALVSRPVSTETDGQPTRVRYEPAIGLGVHARWEIVEYLRFSAFFLHATHELALMPGALGLPGTITGAPRDDEAPTVRTLALGARLAPTLALGDRARAWLSVGIGYDRLDVNRMHVHEPGKGTFTVRERGASFLEVPLGLGVSFDLIRDWLTIELESSGALLLGRGGNATRLGQAVDSQGHRRAVGALPRPQASIVHTLGLSLVL</sequence>
<feature type="chain" id="PRO_5020831657" description="Outer membrane protein beta-barrel domain-containing protein" evidence="2">
    <location>
        <begin position="28"/>
        <end position="278"/>
    </location>
</feature>
<dbReference type="AlphaFoldDB" id="A0A4P2Q991"/>
<dbReference type="Proteomes" id="UP000295781">
    <property type="component" value="Chromosome"/>
</dbReference>
<keyword evidence="2" id="KW-0732">Signal</keyword>
<feature type="region of interest" description="Disordered" evidence="1">
    <location>
        <begin position="28"/>
        <end position="62"/>
    </location>
</feature>
<feature type="signal peptide" evidence="2">
    <location>
        <begin position="1"/>
        <end position="27"/>
    </location>
</feature>
<evidence type="ECO:0000256" key="2">
    <source>
        <dbReference type="SAM" id="SignalP"/>
    </source>
</evidence>
<accession>A0A4P2Q991</accession>
<reference evidence="3 4" key="1">
    <citation type="submission" date="2015-09" db="EMBL/GenBank/DDBJ databases">
        <title>Sorangium comparison.</title>
        <authorList>
            <person name="Zaburannyi N."/>
            <person name="Bunk B."/>
            <person name="Overmann J."/>
            <person name="Mueller R."/>
        </authorList>
    </citation>
    <scope>NUCLEOTIDE SEQUENCE [LARGE SCALE GENOMIC DNA]</scope>
    <source>
        <strain evidence="3 4">So ceGT47</strain>
    </source>
</reference>
<dbReference type="PROSITE" id="PS51257">
    <property type="entry name" value="PROKAR_LIPOPROTEIN"/>
    <property type="match status" value="1"/>
</dbReference>
<evidence type="ECO:0000313" key="3">
    <source>
        <dbReference type="EMBL" id="AUX26089.1"/>
    </source>
</evidence>
<evidence type="ECO:0008006" key="5">
    <source>
        <dbReference type="Google" id="ProtNLM"/>
    </source>
</evidence>
<dbReference type="RefSeq" id="WP_242515449.1">
    <property type="nucleotide sequence ID" value="NZ_CP012670.1"/>
</dbReference>
<feature type="compositionally biased region" description="Pro residues" evidence="1">
    <location>
        <begin position="46"/>
        <end position="60"/>
    </location>
</feature>
<dbReference type="EMBL" id="CP012670">
    <property type="protein sequence ID" value="AUX26089.1"/>
    <property type="molecule type" value="Genomic_DNA"/>
</dbReference>
<evidence type="ECO:0000313" key="4">
    <source>
        <dbReference type="Proteomes" id="UP000295781"/>
    </source>
</evidence>
<gene>
    <name evidence="3" type="ORF">SOCEGT47_066480</name>
</gene>
<proteinExistence type="predicted"/>
<organism evidence="3 4">
    <name type="scientific">Sorangium cellulosum</name>
    <name type="common">Polyangium cellulosum</name>
    <dbReference type="NCBI Taxonomy" id="56"/>
    <lineage>
        <taxon>Bacteria</taxon>
        <taxon>Pseudomonadati</taxon>
        <taxon>Myxococcota</taxon>
        <taxon>Polyangia</taxon>
        <taxon>Polyangiales</taxon>
        <taxon>Polyangiaceae</taxon>
        <taxon>Sorangium</taxon>
    </lineage>
</organism>